<evidence type="ECO:0000256" key="12">
    <source>
        <dbReference type="SAM" id="MobiDB-lite"/>
    </source>
</evidence>
<evidence type="ECO:0000256" key="5">
    <source>
        <dbReference type="ARBA" id="ARBA00022741"/>
    </source>
</evidence>
<evidence type="ECO:0000259" key="14">
    <source>
        <dbReference type="Pfam" id="PF08264"/>
    </source>
</evidence>
<dbReference type="InterPro" id="IPR002300">
    <property type="entry name" value="aa-tRNA-synth_Ia"/>
</dbReference>
<feature type="domain" description="Leucine--tRNA ligase RagD-binding" evidence="16">
    <location>
        <begin position="1383"/>
        <end position="1433"/>
    </location>
</feature>
<keyword evidence="5 11" id="KW-0547">Nucleotide-binding</keyword>
<dbReference type="SUPFAM" id="SSF52374">
    <property type="entry name" value="Nucleotidylyl transferase"/>
    <property type="match status" value="1"/>
</dbReference>
<evidence type="ECO:0000259" key="15">
    <source>
        <dbReference type="Pfam" id="PF09334"/>
    </source>
</evidence>
<dbReference type="PROSITE" id="PS00178">
    <property type="entry name" value="AA_TRNA_LIGASE_I"/>
    <property type="match status" value="1"/>
</dbReference>
<dbReference type="InterPro" id="IPR014729">
    <property type="entry name" value="Rossmann-like_a/b/a_fold"/>
</dbReference>
<keyword evidence="6 11" id="KW-0067">ATP-binding</keyword>
<dbReference type="InterPro" id="IPR019537">
    <property type="entry name" value="TMEM65"/>
</dbReference>
<dbReference type="Pfam" id="PF10507">
    <property type="entry name" value="TMEM65"/>
    <property type="match status" value="1"/>
</dbReference>
<dbReference type="Pfam" id="PF24810">
    <property type="entry name" value="RBD_LARS1"/>
    <property type="match status" value="1"/>
</dbReference>
<dbReference type="InterPro" id="IPR004493">
    <property type="entry name" value="Leu-tRNA-synth_Ia_arc/euk"/>
</dbReference>
<dbReference type="PANTHER" id="PTHR45794:SF1">
    <property type="entry name" value="LEUCINE--TRNA LIGASE, CYTOPLASMIC"/>
    <property type="match status" value="1"/>
</dbReference>
<dbReference type="InterPro" id="IPR013155">
    <property type="entry name" value="M/V/L/I-tRNA-synth_anticd-bd"/>
</dbReference>
<dbReference type="GO" id="GO:0005524">
    <property type="term" value="F:ATP binding"/>
    <property type="evidence" value="ECO:0007669"/>
    <property type="project" value="UniProtKB-KW"/>
</dbReference>
<evidence type="ECO:0000313" key="18">
    <source>
        <dbReference type="WBParaSite" id="scaffold4981_cov255.g8918"/>
    </source>
</evidence>
<evidence type="ECO:0000256" key="2">
    <source>
        <dbReference type="ARBA" id="ARBA00007218"/>
    </source>
</evidence>
<keyword evidence="4 11" id="KW-0436">Ligase</keyword>
<sequence>MERTLNNQVSTTIFSILQHLDPLPSGGFDLNEFEKTVTKFANDSQQIAPVLLFNSPVSADEWKFLEQFVNALNLDYEKRTILLKKRIEVAMDSFLWSERVKKMEGQIREICDKSLFKEATFKPVNLEHLIAADSKLRKKTRVQQVNDFKMPVGVVPDRGGRTEIMTPLQRETFDQQEKQRAQQSFQGYFPDGQQQGSRGGYQGGSGGYQGRGGYGDFRGGKGGGGGQKRGHVFQHCDHIRIDDLAAAKQIASKIGPAERELLLQILVKESPNYTDIRNGEEEGELHFDQLRQLFTINTIPFIGFGFLDNAIMVLAGEYIDQSLGTLLCISTMAAAALGNIISDVAGVGLAHYVEVFVTRLGFKSPTLTSKQLESRKARLTTLFLIHCIMSSAPKERKRVGEILELEREIQKRWEETKAFEEESPFEEKPPKFMTTFPFPYMNGRLHLGHTFTLAKCDFAVGYYRLKGRKCLFPFAFHCTGMPIKACADKLKREMLMYGNPPDFSEGNDVEEIVEENGSVNENELDDITRDKAKGKKSKAVAKTVAAKFQWQIMESLGLTNEEIAKFSSAEHWLTYFPVKCEFDLRKMGLKVDWRRSFITTEVNPYFDSFVKWQFLKLREANKYIEFGKRYTIYSPKDGQPCMDHDRVTGEGVGPQEYTLVKIKVLDPKPKVFDSLPLNIPVFFVAATLRPETLYGQTNCFLHPDLIYSFFYVGNDSSEIFIATERAALNMSFQEMLPVEGQIKYVKGLEKVKGETLLGCALSSPLTSYEKIYSLPMMSIKADKGTGVVLSVPSDSPDDYAALCDLKKKKALREKYNISDEMVLPFEPIPILDIPDLGQLAAVNICQKMGITSQNDKVKLEQAKKEVYLKGFYHGTMLVGDYKGEKIDQVKKRIQEDLISKRLASKYVEPEKTVVSRSGDECVVALCDQWYLNYGNPEWKEAAKKCLSKMNTYMEEARHCLENTIDWLHEYACSRIYGLGSRLPWDPKYLIESLSDSTIYNAYYTIAHLLQSDIFGSKPGLLGLKPEQLNTHVWDYIFMGVGEYDKNKMGGISLEALNKMRREFEYWYPVDMRVSGKDLLQNHLTFYLFNHVAIWRERPEMWPLGIRANGHALLNNEKMSKNTGNFLTLYEAIEKFSADGMRMALADAGDGIEDANFMCDMADAGFLRLYQFLDWTKILLGKKANVPKPLLRSGEIETFADRVFDNEMNRLIELTEEHYEKTFYKEALKTGFFEFQLARDNYRQLCGSDEQMNEKLILRFIETQALILSPICPHITEHIWSLLGKNDLIVNSKWPTISTVDKLLLQQSSFVNNAIKEFRQRRDAKLNPKKKDPKKALLPPKAATIYFTKKYPEWKEKAINLMRKLYEVRKSFEIIVVFLCLLDFPKSNNSTLPDNREIMELLNTTQLPEKKEVMPFVQFVRERVAQNGNAALSVDEDFDQKDVLEQIRDYLLCTLQLEKLDIVDIANATENAKEVVEVIKSCSPGSPLIIYNFEMK</sequence>
<dbReference type="CDD" id="cd07959">
    <property type="entry name" value="Anticodon_Ia_Leu_AEc"/>
    <property type="match status" value="1"/>
</dbReference>
<dbReference type="InterPro" id="IPR009008">
    <property type="entry name" value="Val/Leu/Ile-tRNA-synth_edit"/>
</dbReference>
<dbReference type="GO" id="GO:0002161">
    <property type="term" value="F:aminoacyl-tRNA deacylase activity"/>
    <property type="evidence" value="ECO:0007669"/>
    <property type="project" value="InterPro"/>
</dbReference>
<dbReference type="GO" id="GO:0006429">
    <property type="term" value="P:leucyl-tRNA aminoacylation"/>
    <property type="evidence" value="ECO:0007669"/>
    <property type="project" value="InterPro"/>
</dbReference>
<evidence type="ECO:0000256" key="7">
    <source>
        <dbReference type="ARBA" id="ARBA00022917"/>
    </source>
</evidence>
<dbReference type="InterPro" id="IPR055416">
    <property type="entry name" value="RBD_LARS1"/>
</dbReference>
<evidence type="ECO:0000256" key="9">
    <source>
        <dbReference type="ARBA" id="ARBA00030520"/>
    </source>
</evidence>
<proteinExistence type="inferred from homology"/>
<evidence type="ECO:0000256" key="3">
    <source>
        <dbReference type="ARBA" id="ARBA00013164"/>
    </source>
</evidence>
<evidence type="ECO:0000256" key="10">
    <source>
        <dbReference type="ARBA" id="ARBA00047469"/>
    </source>
</evidence>
<evidence type="ECO:0000256" key="11">
    <source>
        <dbReference type="RuleBase" id="RU363035"/>
    </source>
</evidence>
<dbReference type="InterPro" id="IPR001412">
    <property type="entry name" value="aa-tRNA-synth_I_CS"/>
</dbReference>
<dbReference type="InterPro" id="IPR015413">
    <property type="entry name" value="Methionyl/Leucyl_tRNA_Synth"/>
</dbReference>
<dbReference type="InterPro" id="IPR018797">
    <property type="entry name" value="FAM98"/>
</dbReference>
<keyword evidence="7 11" id="KW-0648">Protein biosynthesis</keyword>
<evidence type="ECO:0000256" key="8">
    <source>
        <dbReference type="ARBA" id="ARBA00023146"/>
    </source>
</evidence>
<dbReference type="Pfam" id="PF09334">
    <property type="entry name" value="tRNA-synt_1g"/>
    <property type="match status" value="1"/>
</dbReference>
<feature type="region of interest" description="Disordered" evidence="12">
    <location>
        <begin position="187"/>
        <end position="228"/>
    </location>
</feature>
<dbReference type="FunFam" id="3.90.740.10:FF:000001">
    <property type="entry name" value="Leucine--tRNA ligase, cytoplasmic"/>
    <property type="match status" value="1"/>
</dbReference>
<dbReference type="Pfam" id="PF10239">
    <property type="entry name" value="DUF2465"/>
    <property type="match status" value="1"/>
</dbReference>
<dbReference type="PANTHER" id="PTHR45794">
    <property type="entry name" value="LEUCYL-TRNA SYNTHETASE"/>
    <property type="match status" value="1"/>
</dbReference>
<evidence type="ECO:0000256" key="1">
    <source>
        <dbReference type="ARBA" id="ARBA00005594"/>
    </source>
</evidence>
<dbReference type="Gene3D" id="3.40.50.620">
    <property type="entry name" value="HUPs"/>
    <property type="match status" value="1"/>
</dbReference>
<feature type="domain" description="Aminoacyl-tRNA synthetase class Ia" evidence="13">
    <location>
        <begin position="409"/>
        <end position="489"/>
    </location>
</feature>
<dbReference type="Gene3D" id="1.10.730.10">
    <property type="entry name" value="Isoleucyl-tRNA Synthetase, Domain 1"/>
    <property type="match status" value="1"/>
</dbReference>
<evidence type="ECO:0000259" key="13">
    <source>
        <dbReference type="Pfam" id="PF00133"/>
    </source>
</evidence>
<accession>A0A915MU21</accession>
<dbReference type="InterPro" id="IPR009080">
    <property type="entry name" value="tRNAsynth_Ia_anticodon-bd"/>
</dbReference>
<keyword evidence="17" id="KW-1185">Reference proteome</keyword>
<evidence type="ECO:0000259" key="16">
    <source>
        <dbReference type="Pfam" id="PF24810"/>
    </source>
</evidence>
<dbReference type="EC" id="6.1.1.4" evidence="3"/>
<dbReference type="Pfam" id="PF08264">
    <property type="entry name" value="Anticodon_1"/>
    <property type="match status" value="1"/>
</dbReference>
<protein>
    <recommendedName>
        <fullName evidence="3">leucine--tRNA ligase</fullName>
        <ecNumber evidence="3">6.1.1.4</ecNumber>
    </recommendedName>
    <alternativeName>
        <fullName evidence="9">Leucyl-tRNA synthetase</fullName>
    </alternativeName>
</protein>
<dbReference type="SUPFAM" id="SSF47323">
    <property type="entry name" value="Anticodon-binding domain of a subclass of class I aminoacyl-tRNA synthetases"/>
    <property type="match status" value="1"/>
</dbReference>
<dbReference type="GO" id="GO:0004823">
    <property type="term" value="F:leucine-tRNA ligase activity"/>
    <property type="evidence" value="ECO:0007669"/>
    <property type="project" value="UniProtKB-EC"/>
</dbReference>
<dbReference type="Gene3D" id="3.90.740.10">
    <property type="entry name" value="Valyl/Leucyl/Isoleucyl-tRNA synthetase, editing domain"/>
    <property type="match status" value="1"/>
</dbReference>
<evidence type="ECO:0000256" key="4">
    <source>
        <dbReference type="ARBA" id="ARBA00022598"/>
    </source>
</evidence>
<comment type="similarity">
    <text evidence="1 11">Belongs to the class-I aminoacyl-tRNA synthetase family.</text>
</comment>
<keyword evidence="8 11" id="KW-0030">Aminoacyl-tRNA synthetase</keyword>
<reference evidence="18" key="1">
    <citation type="submission" date="2022-11" db="UniProtKB">
        <authorList>
            <consortium name="WormBaseParasite"/>
        </authorList>
    </citation>
    <scope>IDENTIFICATION</scope>
</reference>
<dbReference type="Proteomes" id="UP000887561">
    <property type="component" value="Unplaced"/>
</dbReference>
<comment type="catalytic activity">
    <reaction evidence="10">
        <text>tRNA(Leu) + L-leucine + ATP = L-leucyl-tRNA(Leu) + AMP + diphosphate</text>
        <dbReference type="Rhea" id="RHEA:11688"/>
        <dbReference type="Rhea" id="RHEA-COMP:9613"/>
        <dbReference type="Rhea" id="RHEA-COMP:9622"/>
        <dbReference type="ChEBI" id="CHEBI:30616"/>
        <dbReference type="ChEBI" id="CHEBI:33019"/>
        <dbReference type="ChEBI" id="CHEBI:57427"/>
        <dbReference type="ChEBI" id="CHEBI:78442"/>
        <dbReference type="ChEBI" id="CHEBI:78494"/>
        <dbReference type="ChEBI" id="CHEBI:456215"/>
        <dbReference type="EC" id="6.1.1.4"/>
    </reaction>
</comment>
<evidence type="ECO:0000313" key="17">
    <source>
        <dbReference type="Proteomes" id="UP000887561"/>
    </source>
</evidence>
<evidence type="ECO:0000256" key="6">
    <source>
        <dbReference type="ARBA" id="ARBA00022840"/>
    </source>
</evidence>
<dbReference type="WBParaSite" id="scaffold4981_cov255.g8918">
    <property type="protein sequence ID" value="scaffold4981_cov255.g8918"/>
    <property type="gene ID" value="scaffold4981_cov255.g8918"/>
</dbReference>
<dbReference type="NCBIfam" id="TIGR00395">
    <property type="entry name" value="leuS_arch"/>
    <property type="match status" value="1"/>
</dbReference>
<feature type="domain" description="Methionyl/Leucyl tRNA synthetase" evidence="15">
    <location>
        <begin position="1061"/>
        <end position="1159"/>
    </location>
</feature>
<name>A0A915MU21_MELJA</name>
<comment type="similarity">
    <text evidence="2">Belongs to the FAM98 family.</text>
</comment>
<organism evidence="17 18">
    <name type="scientific">Meloidogyne javanica</name>
    <name type="common">Root-knot nematode worm</name>
    <dbReference type="NCBI Taxonomy" id="6303"/>
    <lineage>
        <taxon>Eukaryota</taxon>
        <taxon>Metazoa</taxon>
        <taxon>Ecdysozoa</taxon>
        <taxon>Nematoda</taxon>
        <taxon>Chromadorea</taxon>
        <taxon>Rhabditida</taxon>
        <taxon>Tylenchina</taxon>
        <taxon>Tylenchomorpha</taxon>
        <taxon>Tylenchoidea</taxon>
        <taxon>Meloidogynidae</taxon>
        <taxon>Meloidogyninae</taxon>
        <taxon>Meloidogyne</taxon>
        <taxon>Meloidogyne incognita group</taxon>
    </lineage>
</organism>
<dbReference type="Pfam" id="PF00133">
    <property type="entry name" value="tRNA-synt_1"/>
    <property type="match status" value="1"/>
</dbReference>
<feature type="domain" description="Methionyl/Valyl/Leucyl/Isoleucyl-tRNA synthetase anticodon-binding" evidence="14">
    <location>
        <begin position="1200"/>
        <end position="1331"/>
    </location>
</feature>
<feature type="compositionally biased region" description="Gly residues" evidence="12">
    <location>
        <begin position="197"/>
        <end position="227"/>
    </location>
</feature>
<dbReference type="SUPFAM" id="SSF50677">
    <property type="entry name" value="ValRS/IleRS/LeuRS editing domain"/>
    <property type="match status" value="1"/>
</dbReference>